<name>G4Q6F1_ACIIR</name>
<accession>G4Q6F1</accession>
<keyword evidence="4" id="KW-0804">Transcription</keyword>
<dbReference type="STRING" id="568816.Acin_2246"/>
<reference evidence="6 7" key="1">
    <citation type="journal article" date="2011" name="J. Bacteriol.">
        <title>Complete genome sequence of Acidaminococcus intestini RYC-MR95, a Gram-negative bacterium from the phylum Firmicutes.</title>
        <authorList>
            <person name="D'Auria G."/>
            <person name="Galan J.C."/>
            <person name="Rodriguez-Alcayna M."/>
            <person name="Moya A."/>
            <person name="Baquero F."/>
            <person name="Latorre A."/>
        </authorList>
    </citation>
    <scope>NUCLEOTIDE SEQUENCE [LARGE SCALE GENOMIC DNA]</scope>
    <source>
        <strain evidence="6 7">RyC-MR95</strain>
    </source>
</reference>
<dbReference type="HOGENOM" id="CLU_039613_32_2_9"/>
<dbReference type="PANTHER" id="PTHR30346:SF0">
    <property type="entry name" value="HCA OPERON TRANSCRIPTIONAL ACTIVATOR HCAR"/>
    <property type="match status" value="1"/>
</dbReference>
<dbReference type="EMBL" id="CP003058">
    <property type="protein sequence ID" value="AEQ23441.1"/>
    <property type="molecule type" value="Genomic_DNA"/>
</dbReference>
<dbReference type="Pfam" id="PF03466">
    <property type="entry name" value="LysR_substrate"/>
    <property type="match status" value="1"/>
</dbReference>
<protein>
    <recommendedName>
        <fullName evidence="5">HTH lysR-type domain-containing protein</fullName>
    </recommendedName>
</protein>
<comment type="similarity">
    <text evidence="1">Belongs to the LysR transcriptional regulatory family.</text>
</comment>
<evidence type="ECO:0000256" key="2">
    <source>
        <dbReference type="ARBA" id="ARBA00023015"/>
    </source>
</evidence>
<organism evidence="6 7">
    <name type="scientific">Acidaminococcus intestini (strain RyC-MR95)</name>
    <dbReference type="NCBI Taxonomy" id="568816"/>
    <lineage>
        <taxon>Bacteria</taxon>
        <taxon>Bacillati</taxon>
        <taxon>Bacillota</taxon>
        <taxon>Negativicutes</taxon>
        <taxon>Acidaminococcales</taxon>
        <taxon>Acidaminococcaceae</taxon>
        <taxon>Acidaminococcus</taxon>
    </lineage>
</organism>
<dbReference type="KEGG" id="ain:Acin_2246"/>
<dbReference type="InterPro" id="IPR036388">
    <property type="entry name" value="WH-like_DNA-bd_sf"/>
</dbReference>
<proteinExistence type="inferred from homology"/>
<keyword evidence="7" id="KW-1185">Reference proteome</keyword>
<dbReference type="PANTHER" id="PTHR30346">
    <property type="entry name" value="TRANSCRIPTIONAL DUAL REGULATOR HCAR-RELATED"/>
    <property type="match status" value="1"/>
</dbReference>
<dbReference type="GO" id="GO:0032993">
    <property type="term" value="C:protein-DNA complex"/>
    <property type="evidence" value="ECO:0007669"/>
    <property type="project" value="TreeGrafter"/>
</dbReference>
<gene>
    <name evidence="6" type="ordered locus">Acin_2246</name>
</gene>
<dbReference type="GO" id="GO:0003677">
    <property type="term" value="F:DNA binding"/>
    <property type="evidence" value="ECO:0007669"/>
    <property type="project" value="UniProtKB-KW"/>
</dbReference>
<dbReference type="Gene3D" id="1.10.10.10">
    <property type="entry name" value="Winged helix-like DNA-binding domain superfamily/Winged helix DNA-binding domain"/>
    <property type="match status" value="1"/>
</dbReference>
<dbReference type="Gene3D" id="3.40.190.10">
    <property type="entry name" value="Periplasmic binding protein-like II"/>
    <property type="match status" value="2"/>
</dbReference>
<dbReference type="GO" id="GO:0003700">
    <property type="term" value="F:DNA-binding transcription factor activity"/>
    <property type="evidence" value="ECO:0007669"/>
    <property type="project" value="InterPro"/>
</dbReference>
<dbReference type="eggNOG" id="COG0583">
    <property type="taxonomic scope" value="Bacteria"/>
</dbReference>
<dbReference type="FunFam" id="1.10.10.10:FF:000001">
    <property type="entry name" value="LysR family transcriptional regulator"/>
    <property type="match status" value="1"/>
</dbReference>
<evidence type="ECO:0000256" key="4">
    <source>
        <dbReference type="ARBA" id="ARBA00023163"/>
    </source>
</evidence>
<dbReference type="SUPFAM" id="SSF53850">
    <property type="entry name" value="Periplasmic binding protein-like II"/>
    <property type="match status" value="1"/>
</dbReference>
<evidence type="ECO:0000313" key="6">
    <source>
        <dbReference type="EMBL" id="AEQ23441.1"/>
    </source>
</evidence>
<dbReference type="InParanoid" id="G4Q6F1"/>
<dbReference type="InterPro" id="IPR000847">
    <property type="entry name" value="LysR_HTH_N"/>
</dbReference>
<dbReference type="Pfam" id="PF00126">
    <property type="entry name" value="HTH_1"/>
    <property type="match status" value="1"/>
</dbReference>
<evidence type="ECO:0000256" key="1">
    <source>
        <dbReference type="ARBA" id="ARBA00009437"/>
    </source>
</evidence>
<dbReference type="InterPro" id="IPR005119">
    <property type="entry name" value="LysR_subst-bd"/>
</dbReference>
<evidence type="ECO:0000313" key="7">
    <source>
        <dbReference type="Proteomes" id="UP000007093"/>
    </source>
</evidence>
<keyword evidence="2" id="KW-0805">Transcription regulation</keyword>
<dbReference type="SUPFAM" id="SSF46785">
    <property type="entry name" value="Winged helix' DNA-binding domain"/>
    <property type="match status" value="1"/>
</dbReference>
<feature type="domain" description="HTH lysR-type" evidence="5">
    <location>
        <begin position="1"/>
        <end position="58"/>
    </location>
</feature>
<dbReference type="AlphaFoldDB" id="G4Q6F1"/>
<dbReference type="PATRIC" id="fig|568816.4.peg.2176"/>
<evidence type="ECO:0000256" key="3">
    <source>
        <dbReference type="ARBA" id="ARBA00023125"/>
    </source>
</evidence>
<dbReference type="Proteomes" id="UP000007093">
    <property type="component" value="Chromosome"/>
</dbReference>
<dbReference type="RefSeq" id="WP_009015171.1">
    <property type="nucleotide sequence ID" value="NC_016077.1"/>
</dbReference>
<keyword evidence="3" id="KW-0238">DNA-binding</keyword>
<dbReference type="PROSITE" id="PS50931">
    <property type="entry name" value="HTH_LYSR"/>
    <property type="match status" value="1"/>
</dbReference>
<dbReference type="CDD" id="cd05466">
    <property type="entry name" value="PBP2_LTTR_substrate"/>
    <property type="match status" value="1"/>
</dbReference>
<evidence type="ECO:0000259" key="5">
    <source>
        <dbReference type="PROSITE" id="PS50931"/>
    </source>
</evidence>
<sequence length="314" mass="35649">MTLQQLRYIVAIAEAGTLSGAAKALFISQPSLTKTVQELENEMGIKIFERTNKGVLLSHDGEIFLGYARQVLEQAALLESHYKTQAGGKQEFRVSTQHYSFAVNAFVDLIKEYGRDTYDFSLQETQTYEIIRDVADMKSEIGILYMNDFNRSVLEKLFKTHDLVFHELFSTSPHIFISNTHPLHDRDKVSMEELEPYPYLSYVQGDHNSFYFSEEIFSTVVRKKNIRVTDRATLFNLLIGLDGYTVCSGVIDKRLNGESIIAVPLDEEDTIHIGYITHKKIHLSRLGTSYINALERYIASLEIGGKNKSAQGLS</sequence>
<dbReference type="GeneID" id="92879427"/>
<dbReference type="InterPro" id="IPR036390">
    <property type="entry name" value="WH_DNA-bd_sf"/>
</dbReference>
<dbReference type="PRINTS" id="PR00039">
    <property type="entry name" value="HTHLYSR"/>
</dbReference>